<comment type="function">
    <text evidence="2">Acts on leucine, isoleucine and valine.</text>
</comment>
<accession>A0A838L5N7</accession>
<reference evidence="14 15" key="1">
    <citation type="submission" date="2020-07" db="EMBL/GenBank/DDBJ databases">
        <authorList>
            <person name="Sun Q."/>
        </authorList>
    </citation>
    <scope>NUCLEOTIDE SEQUENCE [LARGE SCALE GENOMIC DNA]</scope>
    <source>
        <strain evidence="14 15">CGMCC 1.13654</strain>
    </source>
</reference>
<comment type="cofactor">
    <cofactor evidence="1">
        <name>pyridoxal 5'-phosphate</name>
        <dbReference type="ChEBI" id="CHEBI:597326"/>
    </cofactor>
</comment>
<dbReference type="Proteomes" id="UP000570166">
    <property type="component" value="Unassembled WGS sequence"/>
</dbReference>
<evidence type="ECO:0000256" key="9">
    <source>
        <dbReference type="ARBA" id="ARBA00022898"/>
    </source>
</evidence>
<keyword evidence="10" id="KW-0100">Branched-chain amino acid biosynthesis</keyword>
<dbReference type="Gene3D" id="3.30.470.10">
    <property type="match status" value="1"/>
</dbReference>
<gene>
    <name evidence="14" type="ORF">HZF05_02295</name>
</gene>
<dbReference type="GO" id="GO:0004084">
    <property type="term" value="F:branched-chain-amino-acid transaminase activity"/>
    <property type="evidence" value="ECO:0007669"/>
    <property type="project" value="UniProtKB-EC"/>
</dbReference>
<dbReference type="PANTHER" id="PTHR42743">
    <property type="entry name" value="AMINO-ACID AMINOTRANSFERASE"/>
    <property type="match status" value="1"/>
</dbReference>
<comment type="similarity">
    <text evidence="6">Belongs to the class-IV pyridoxal-phosphate-dependent aminotransferase family.</text>
</comment>
<dbReference type="RefSeq" id="WP_160364992.1">
    <property type="nucleotide sequence ID" value="NZ_JACEIB010000001.1"/>
</dbReference>
<evidence type="ECO:0000256" key="6">
    <source>
        <dbReference type="ARBA" id="ARBA00009320"/>
    </source>
</evidence>
<sequence length="282" mass="30847">MARIAYVNGSFLPLHEANVSILDRGFLFADGIYEVTAVLDGRLVDTPRHMARLDRSAREIGMRLAETPERIEAIEKELVERNRLTEGVVYLQATRGAEDRDFLPSPDLAPTLVMFTQEKVLVDSPAARTGIGVATVPDIRWGRRDIKSVMLLAQVLAKQEAARKGAQDAWLVTDEGMVTEGASSTAWILTYDGKLVTRDKSHVTLPGCTGDALADLVGELGLTIDFRPFSVEEALDAKEAFNSAAGSLILPIVSIDGRPIGDGRPGPVTTRLRELYIEHARR</sequence>
<dbReference type="EMBL" id="JACEIB010000001">
    <property type="protein sequence ID" value="MBA2932918.1"/>
    <property type="molecule type" value="Genomic_DNA"/>
</dbReference>
<evidence type="ECO:0000256" key="1">
    <source>
        <dbReference type="ARBA" id="ARBA00001933"/>
    </source>
</evidence>
<evidence type="ECO:0000256" key="5">
    <source>
        <dbReference type="ARBA" id="ARBA00005072"/>
    </source>
</evidence>
<evidence type="ECO:0000256" key="13">
    <source>
        <dbReference type="ARBA" id="ARBA00049229"/>
    </source>
</evidence>
<dbReference type="GO" id="GO:0009082">
    <property type="term" value="P:branched-chain amino acid biosynthetic process"/>
    <property type="evidence" value="ECO:0007669"/>
    <property type="project" value="UniProtKB-KW"/>
</dbReference>
<evidence type="ECO:0000313" key="15">
    <source>
        <dbReference type="Proteomes" id="UP000570166"/>
    </source>
</evidence>
<dbReference type="GO" id="GO:0008652">
    <property type="term" value="P:amino acid biosynthetic process"/>
    <property type="evidence" value="ECO:0007669"/>
    <property type="project" value="UniProtKB-ARBA"/>
</dbReference>
<comment type="pathway">
    <text evidence="5">Amino-acid biosynthesis; L-leucine biosynthesis; L-leucine from 3-methyl-2-oxobutanoate: step 4/4.</text>
</comment>
<evidence type="ECO:0000256" key="4">
    <source>
        <dbReference type="ARBA" id="ARBA00004931"/>
    </source>
</evidence>
<dbReference type="Pfam" id="PF01063">
    <property type="entry name" value="Aminotran_4"/>
    <property type="match status" value="1"/>
</dbReference>
<comment type="caution">
    <text evidence="14">The sequence shown here is derived from an EMBL/GenBank/DDBJ whole genome shotgun (WGS) entry which is preliminary data.</text>
</comment>
<organism evidence="14 15">
    <name type="scientific">Sphingomonas chungangi</name>
    <dbReference type="NCBI Taxonomy" id="2683589"/>
    <lineage>
        <taxon>Bacteria</taxon>
        <taxon>Pseudomonadati</taxon>
        <taxon>Pseudomonadota</taxon>
        <taxon>Alphaproteobacteria</taxon>
        <taxon>Sphingomonadales</taxon>
        <taxon>Sphingomonadaceae</taxon>
        <taxon>Sphingomonas</taxon>
    </lineage>
</organism>
<dbReference type="InterPro" id="IPR043132">
    <property type="entry name" value="BCAT-like_C"/>
</dbReference>
<dbReference type="NCBIfam" id="NF005209">
    <property type="entry name" value="PRK06680.1"/>
    <property type="match status" value="1"/>
</dbReference>
<evidence type="ECO:0000256" key="12">
    <source>
        <dbReference type="ARBA" id="ARBA00048798"/>
    </source>
</evidence>
<proteinExistence type="inferred from homology"/>
<dbReference type="PANTHER" id="PTHR42743:SF11">
    <property type="entry name" value="AMINODEOXYCHORISMATE LYASE"/>
    <property type="match status" value="1"/>
</dbReference>
<dbReference type="InterPro" id="IPR036038">
    <property type="entry name" value="Aminotransferase-like"/>
</dbReference>
<comment type="catalytic activity">
    <reaction evidence="11">
        <text>L-valine + 2-oxoglutarate = 3-methyl-2-oxobutanoate + L-glutamate</text>
        <dbReference type="Rhea" id="RHEA:24813"/>
        <dbReference type="ChEBI" id="CHEBI:11851"/>
        <dbReference type="ChEBI" id="CHEBI:16810"/>
        <dbReference type="ChEBI" id="CHEBI:29985"/>
        <dbReference type="ChEBI" id="CHEBI:57762"/>
        <dbReference type="EC" id="2.6.1.42"/>
    </reaction>
</comment>
<dbReference type="CDD" id="cd01558">
    <property type="entry name" value="D-AAT_like"/>
    <property type="match status" value="1"/>
</dbReference>
<dbReference type="InterPro" id="IPR001544">
    <property type="entry name" value="Aminotrans_IV"/>
</dbReference>
<protein>
    <recommendedName>
        <fullName evidence="8">Probable branched-chain-amino-acid aminotransferase</fullName>
        <ecNumber evidence="7">2.6.1.42</ecNumber>
    </recommendedName>
</protein>
<evidence type="ECO:0000313" key="14">
    <source>
        <dbReference type="EMBL" id="MBA2932918.1"/>
    </source>
</evidence>
<dbReference type="Gene3D" id="3.20.10.10">
    <property type="entry name" value="D-amino Acid Aminotransferase, subunit A, domain 2"/>
    <property type="match status" value="1"/>
</dbReference>
<comment type="catalytic activity">
    <reaction evidence="13">
        <text>L-leucine + 2-oxoglutarate = 4-methyl-2-oxopentanoate + L-glutamate</text>
        <dbReference type="Rhea" id="RHEA:18321"/>
        <dbReference type="ChEBI" id="CHEBI:16810"/>
        <dbReference type="ChEBI" id="CHEBI:17865"/>
        <dbReference type="ChEBI" id="CHEBI:29985"/>
        <dbReference type="ChEBI" id="CHEBI:57427"/>
        <dbReference type="EC" id="2.6.1.42"/>
    </reaction>
</comment>
<evidence type="ECO:0000256" key="10">
    <source>
        <dbReference type="ARBA" id="ARBA00023304"/>
    </source>
</evidence>
<keyword evidence="9" id="KW-0663">Pyridoxal phosphate</keyword>
<comment type="pathway">
    <text evidence="4">Amino-acid biosynthesis; L-valine biosynthesis; L-valine from pyruvate: step 4/4.</text>
</comment>
<dbReference type="EC" id="2.6.1.42" evidence="7"/>
<dbReference type="InterPro" id="IPR050571">
    <property type="entry name" value="Class-IV_PLP-Dep_Aminotrnsfr"/>
</dbReference>
<keyword evidence="14" id="KW-0032">Aminotransferase</keyword>
<evidence type="ECO:0000256" key="8">
    <source>
        <dbReference type="ARBA" id="ARBA00014472"/>
    </source>
</evidence>
<evidence type="ECO:0000256" key="2">
    <source>
        <dbReference type="ARBA" id="ARBA00003109"/>
    </source>
</evidence>
<evidence type="ECO:0000256" key="3">
    <source>
        <dbReference type="ARBA" id="ARBA00004824"/>
    </source>
</evidence>
<dbReference type="InterPro" id="IPR043131">
    <property type="entry name" value="BCAT-like_N"/>
</dbReference>
<name>A0A838L5N7_9SPHN</name>
<comment type="pathway">
    <text evidence="3">Amino-acid biosynthesis; L-isoleucine biosynthesis; L-isoleucine from 2-oxobutanoate: step 4/4.</text>
</comment>
<dbReference type="GO" id="GO:0005829">
    <property type="term" value="C:cytosol"/>
    <property type="evidence" value="ECO:0007669"/>
    <property type="project" value="TreeGrafter"/>
</dbReference>
<dbReference type="AlphaFoldDB" id="A0A838L5N7"/>
<keyword evidence="14" id="KW-0808">Transferase</keyword>
<evidence type="ECO:0000256" key="7">
    <source>
        <dbReference type="ARBA" id="ARBA00013053"/>
    </source>
</evidence>
<comment type="catalytic activity">
    <reaction evidence="12">
        <text>L-isoleucine + 2-oxoglutarate = (S)-3-methyl-2-oxopentanoate + L-glutamate</text>
        <dbReference type="Rhea" id="RHEA:24801"/>
        <dbReference type="ChEBI" id="CHEBI:16810"/>
        <dbReference type="ChEBI" id="CHEBI:29985"/>
        <dbReference type="ChEBI" id="CHEBI:35146"/>
        <dbReference type="ChEBI" id="CHEBI:58045"/>
        <dbReference type="EC" id="2.6.1.42"/>
    </reaction>
</comment>
<dbReference type="FunFam" id="3.20.10.10:FF:000002">
    <property type="entry name" value="D-alanine aminotransferase"/>
    <property type="match status" value="1"/>
</dbReference>
<evidence type="ECO:0000256" key="11">
    <source>
        <dbReference type="ARBA" id="ARBA00048212"/>
    </source>
</evidence>
<keyword evidence="15" id="KW-1185">Reference proteome</keyword>
<keyword evidence="10" id="KW-0028">Amino-acid biosynthesis</keyword>
<dbReference type="SUPFAM" id="SSF56752">
    <property type="entry name" value="D-aminoacid aminotransferase-like PLP-dependent enzymes"/>
    <property type="match status" value="1"/>
</dbReference>